<dbReference type="InterPro" id="IPR023393">
    <property type="entry name" value="START-like_dom_sf"/>
</dbReference>
<dbReference type="eggNOG" id="COG3832">
    <property type="taxonomic scope" value="Bacteria"/>
</dbReference>
<dbReference type="RefSeq" id="WP_035286832.1">
    <property type="nucleotide sequence ID" value="NZ_AYXG01000191.1"/>
</dbReference>
<comment type="caution">
    <text evidence="1">The sequence shown here is derived from an EMBL/GenBank/DDBJ whole genome shotgun (WGS) entry which is preliminary data.</text>
</comment>
<dbReference type="Proteomes" id="UP000019277">
    <property type="component" value="Unassembled WGS sequence"/>
</dbReference>
<evidence type="ECO:0000313" key="1">
    <source>
        <dbReference type="EMBL" id="EWC59659.1"/>
    </source>
</evidence>
<organism evidence="1 2">
    <name type="scientific">Actinokineospora spheciospongiae</name>
    <dbReference type="NCBI Taxonomy" id="909613"/>
    <lineage>
        <taxon>Bacteria</taxon>
        <taxon>Bacillati</taxon>
        <taxon>Actinomycetota</taxon>
        <taxon>Actinomycetes</taxon>
        <taxon>Pseudonocardiales</taxon>
        <taxon>Pseudonocardiaceae</taxon>
        <taxon>Actinokineospora</taxon>
    </lineage>
</organism>
<dbReference type="PATRIC" id="fig|909613.9.peg.5053"/>
<dbReference type="Gene3D" id="3.30.530.20">
    <property type="match status" value="1"/>
</dbReference>
<protein>
    <recommendedName>
        <fullName evidence="3">Polyketide cyclase/dehydrase</fullName>
    </recommendedName>
</protein>
<keyword evidence="2" id="KW-1185">Reference proteome</keyword>
<name>W7J0L7_9PSEU</name>
<sequence>MTSFEYEHSTTTTAPAAAVWALWADTTTWPTWDAGMENVSVDGDFTVGTSGTMTITGQPPIPFTLTEVEPNARFADVTEIPGATLRFTHTLTPTGTGTEISHRVTIEGPAAQELGPVVTAGVPAALAKLASLAEESSLV</sequence>
<gene>
    <name evidence="1" type="ORF">UO65_5056</name>
</gene>
<dbReference type="EMBL" id="AYXG01000191">
    <property type="protein sequence ID" value="EWC59659.1"/>
    <property type="molecule type" value="Genomic_DNA"/>
</dbReference>
<reference evidence="1 2" key="1">
    <citation type="journal article" date="2014" name="Genome Announc.">
        <title>Draft Genome Sequence of the Antitrypanosomally Active Sponge-Associated Bacterium Actinokineospora sp. Strain EG49.</title>
        <authorList>
            <person name="Harjes J."/>
            <person name="Ryu T."/>
            <person name="Abdelmohsen U.R."/>
            <person name="Moitinho-Silva L."/>
            <person name="Horn H."/>
            <person name="Ravasi T."/>
            <person name="Hentschel U."/>
        </authorList>
    </citation>
    <scope>NUCLEOTIDE SEQUENCE [LARGE SCALE GENOMIC DNA]</scope>
    <source>
        <strain evidence="1 2">EG49</strain>
    </source>
</reference>
<dbReference type="OrthoDB" id="9810827at2"/>
<evidence type="ECO:0008006" key="3">
    <source>
        <dbReference type="Google" id="ProtNLM"/>
    </source>
</evidence>
<dbReference type="SUPFAM" id="SSF55961">
    <property type="entry name" value="Bet v1-like"/>
    <property type="match status" value="1"/>
</dbReference>
<dbReference type="Pfam" id="PF10604">
    <property type="entry name" value="Polyketide_cyc2"/>
    <property type="match status" value="1"/>
</dbReference>
<dbReference type="InterPro" id="IPR019587">
    <property type="entry name" value="Polyketide_cyclase/dehydratase"/>
</dbReference>
<proteinExistence type="predicted"/>
<dbReference type="AlphaFoldDB" id="W7J0L7"/>
<evidence type="ECO:0000313" key="2">
    <source>
        <dbReference type="Proteomes" id="UP000019277"/>
    </source>
</evidence>
<accession>W7J0L7</accession>